<evidence type="ECO:0000313" key="3">
    <source>
        <dbReference type="Proteomes" id="UP001597263"/>
    </source>
</evidence>
<comment type="caution">
    <text evidence="2">The sequence shown here is derived from an EMBL/GenBank/DDBJ whole genome shotgun (WGS) entry which is preliminary data.</text>
</comment>
<dbReference type="EMBL" id="JBHTMA010000032">
    <property type="protein sequence ID" value="MFD1226706.1"/>
    <property type="molecule type" value="Genomic_DNA"/>
</dbReference>
<evidence type="ECO:0000313" key="2">
    <source>
        <dbReference type="EMBL" id="MFD1226706.1"/>
    </source>
</evidence>
<reference evidence="3" key="1">
    <citation type="journal article" date="2019" name="Int. J. Syst. Evol. Microbiol.">
        <title>The Global Catalogue of Microorganisms (GCM) 10K type strain sequencing project: providing services to taxonomists for standard genome sequencing and annotation.</title>
        <authorList>
            <consortium name="The Broad Institute Genomics Platform"/>
            <consortium name="The Broad Institute Genome Sequencing Center for Infectious Disease"/>
            <person name="Wu L."/>
            <person name="Ma J."/>
        </authorList>
    </citation>
    <scope>NUCLEOTIDE SEQUENCE [LARGE SCALE GENOMIC DNA]</scope>
    <source>
        <strain evidence="3">CCUG 49584</strain>
    </source>
</reference>
<dbReference type="RefSeq" id="WP_289388426.1">
    <property type="nucleotide sequence ID" value="NZ_JAUCBM010000012.1"/>
</dbReference>
<proteinExistence type="predicted"/>
<dbReference type="CDD" id="cd00093">
    <property type="entry name" value="HTH_XRE"/>
    <property type="match status" value="1"/>
</dbReference>
<keyword evidence="3" id="KW-1185">Reference proteome</keyword>
<protein>
    <submittedName>
        <fullName evidence="2">Helix-turn-helix domain-containing protein</fullName>
    </submittedName>
</protein>
<dbReference type="InterPro" id="IPR010982">
    <property type="entry name" value="Lambda_DNA-bd_dom_sf"/>
</dbReference>
<feature type="domain" description="HTH cro/C1-type" evidence="1">
    <location>
        <begin position="11"/>
        <end position="39"/>
    </location>
</feature>
<evidence type="ECO:0000259" key="1">
    <source>
        <dbReference type="PROSITE" id="PS50943"/>
    </source>
</evidence>
<name>A0ABW3V3A7_9HYPH</name>
<sequence>MTETILDIPSLRKVLRLTQSQLAEMAGVNLSTVWRWENGGVPKRGPARAFLMRLSQESIDMATTSALSPTDVNGAQCCENNHCAPTAIYPEGI</sequence>
<organism evidence="2 3">
    <name type="scientific">Pseudochrobactrum kiredjianiae</name>
    <dbReference type="NCBI Taxonomy" id="386305"/>
    <lineage>
        <taxon>Bacteria</taxon>
        <taxon>Pseudomonadati</taxon>
        <taxon>Pseudomonadota</taxon>
        <taxon>Alphaproteobacteria</taxon>
        <taxon>Hyphomicrobiales</taxon>
        <taxon>Brucellaceae</taxon>
        <taxon>Pseudochrobactrum</taxon>
    </lineage>
</organism>
<dbReference type="Pfam" id="PF01381">
    <property type="entry name" value="HTH_3"/>
    <property type="match status" value="1"/>
</dbReference>
<gene>
    <name evidence="2" type="ORF">ACFQ35_06010</name>
</gene>
<dbReference type="SUPFAM" id="SSF47413">
    <property type="entry name" value="lambda repressor-like DNA-binding domains"/>
    <property type="match status" value="1"/>
</dbReference>
<dbReference type="InterPro" id="IPR001387">
    <property type="entry name" value="Cro/C1-type_HTH"/>
</dbReference>
<dbReference type="Proteomes" id="UP001597263">
    <property type="component" value="Unassembled WGS sequence"/>
</dbReference>
<dbReference type="Gene3D" id="1.10.260.40">
    <property type="entry name" value="lambda repressor-like DNA-binding domains"/>
    <property type="match status" value="1"/>
</dbReference>
<dbReference type="PROSITE" id="PS50943">
    <property type="entry name" value="HTH_CROC1"/>
    <property type="match status" value="1"/>
</dbReference>
<accession>A0ABW3V3A7</accession>